<comment type="caution">
    <text evidence="2">The sequence shown here is derived from an EMBL/GenBank/DDBJ whole genome shotgun (WGS) entry which is preliminary data.</text>
</comment>
<feature type="compositionally biased region" description="Basic and acidic residues" evidence="1">
    <location>
        <begin position="222"/>
        <end position="241"/>
    </location>
</feature>
<sequence>MSKTMTNGETSSEFINKLTSYPVVNDTLEAVKSNPYGKKSLDISQAGYDKFVSPLVPYAERPYGYVKPYVEKVDDLATVGLSKVDQTFPIIKETPESIKSTVLDYAYFPFRVVDDGKNYIIQTYSSEYKKCGGDGYVSGGKAIITTGLVVTSDTLAWLSSFLSEKKEEGTDYASKKYGQASNYAHDKSAAAQSYAHEKTEQAKNLAYQKKEEAEKSASQAKETAEKKGSEAKQTAKEKSGK</sequence>
<dbReference type="EMBL" id="JAFEKC020000005">
    <property type="protein sequence ID" value="KAK0514268.1"/>
    <property type="molecule type" value="Genomic_DNA"/>
</dbReference>
<gene>
    <name evidence="2" type="ORF">JMJ35_002885</name>
</gene>
<dbReference type="Pfam" id="PF17316">
    <property type="entry name" value="Perilipin_2"/>
    <property type="match status" value="1"/>
</dbReference>
<dbReference type="AlphaFoldDB" id="A0AA39R6L1"/>
<evidence type="ECO:0000256" key="1">
    <source>
        <dbReference type="SAM" id="MobiDB-lite"/>
    </source>
</evidence>
<name>A0AA39R6L1_9LECA</name>
<dbReference type="Proteomes" id="UP001166286">
    <property type="component" value="Unassembled WGS sequence"/>
</dbReference>
<evidence type="ECO:0000313" key="2">
    <source>
        <dbReference type="EMBL" id="KAK0514268.1"/>
    </source>
</evidence>
<accession>A0AA39R6L1</accession>
<evidence type="ECO:0008006" key="4">
    <source>
        <dbReference type="Google" id="ProtNLM"/>
    </source>
</evidence>
<protein>
    <recommendedName>
        <fullName evidence="4">Pathogenesis associated protein Cap20</fullName>
    </recommendedName>
</protein>
<keyword evidence="3" id="KW-1185">Reference proteome</keyword>
<proteinExistence type="predicted"/>
<reference evidence="2" key="1">
    <citation type="submission" date="2023-03" db="EMBL/GenBank/DDBJ databases">
        <title>Complete genome of Cladonia borealis.</title>
        <authorList>
            <person name="Park H."/>
        </authorList>
    </citation>
    <scope>NUCLEOTIDE SEQUENCE</scope>
    <source>
        <strain evidence="2">ANT050790</strain>
    </source>
</reference>
<organism evidence="2 3">
    <name type="scientific">Cladonia borealis</name>
    <dbReference type="NCBI Taxonomy" id="184061"/>
    <lineage>
        <taxon>Eukaryota</taxon>
        <taxon>Fungi</taxon>
        <taxon>Dikarya</taxon>
        <taxon>Ascomycota</taxon>
        <taxon>Pezizomycotina</taxon>
        <taxon>Lecanoromycetes</taxon>
        <taxon>OSLEUM clade</taxon>
        <taxon>Lecanoromycetidae</taxon>
        <taxon>Lecanorales</taxon>
        <taxon>Lecanorineae</taxon>
        <taxon>Cladoniaceae</taxon>
        <taxon>Cladonia</taxon>
    </lineage>
</organism>
<evidence type="ECO:0000313" key="3">
    <source>
        <dbReference type="Proteomes" id="UP001166286"/>
    </source>
</evidence>
<feature type="region of interest" description="Disordered" evidence="1">
    <location>
        <begin position="188"/>
        <end position="241"/>
    </location>
</feature>